<evidence type="ECO:0000256" key="8">
    <source>
        <dbReference type="ARBA" id="ARBA00023315"/>
    </source>
</evidence>
<comment type="subunit">
    <text evidence="3">Forms a 24-polypeptide structural core with octahedral symmetry.</text>
</comment>
<evidence type="ECO:0000313" key="15">
    <source>
        <dbReference type="Proteomes" id="UP000538566"/>
    </source>
</evidence>
<proteinExistence type="inferred from homology"/>
<dbReference type="EC" id="2.3.1.12" evidence="4"/>
<comment type="function">
    <text evidence="9">The pyruvate dehydrogenase complex catalyzes the overall conversion of pyruvate to acetyl-CoA and CO(2). It contains multiple copies of three enzymatic components: pyruvate dehydrogenase (E1), dihydrolipoamide acetyltransferase (E2) and lipoamide dehydrogenase (E3).</text>
</comment>
<dbReference type="EMBL" id="JACHOA010000006">
    <property type="protein sequence ID" value="MBB4615074.1"/>
    <property type="molecule type" value="Genomic_DNA"/>
</dbReference>
<keyword evidence="8 14" id="KW-0012">Acyltransferase</keyword>
<organism evidence="14 15">
    <name type="scientific">Novosphingobium taihuense</name>
    <dbReference type="NCBI Taxonomy" id="260085"/>
    <lineage>
        <taxon>Bacteria</taxon>
        <taxon>Pseudomonadati</taxon>
        <taxon>Pseudomonadota</taxon>
        <taxon>Alphaproteobacteria</taxon>
        <taxon>Sphingomonadales</taxon>
        <taxon>Sphingomonadaceae</taxon>
        <taxon>Novosphingobium</taxon>
    </lineage>
</organism>
<accession>A0A7W7AEZ3</accession>
<gene>
    <name evidence="14" type="ORF">GGR37_003364</name>
</gene>
<comment type="similarity">
    <text evidence="2">Belongs to the 2-oxoacid dehydrogenase family.</text>
</comment>
<dbReference type="PANTHER" id="PTHR43178">
    <property type="entry name" value="DIHYDROLIPOAMIDE ACETYLTRANSFERASE COMPONENT OF PYRUVATE DEHYDROGENASE COMPLEX"/>
    <property type="match status" value="1"/>
</dbReference>
<protein>
    <recommendedName>
        <fullName evidence="5">Dihydrolipoyllysine-residue acetyltransferase component of pyruvate dehydrogenase complex</fullName>
        <ecNumber evidence="4">2.3.1.12</ecNumber>
    </recommendedName>
    <alternativeName>
        <fullName evidence="10">Dihydrolipoamide acetyltransferase component of pyruvate dehydrogenase complex</fullName>
    </alternativeName>
    <alternativeName>
        <fullName evidence="11">E2</fullName>
    </alternativeName>
</protein>
<comment type="cofactor">
    <cofactor evidence="1">
        <name>(R)-lipoate</name>
        <dbReference type="ChEBI" id="CHEBI:83088"/>
    </cofactor>
</comment>
<evidence type="ECO:0000256" key="3">
    <source>
        <dbReference type="ARBA" id="ARBA00011484"/>
    </source>
</evidence>
<comment type="caution">
    <text evidence="14">The sequence shown here is derived from an EMBL/GenBank/DDBJ whole genome shotgun (WGS) entry which is preliminary data.</text>
</comment>
<evidence type="ECO:0000256" key="7">
    <source>
        <dbReference type="ARBA" id="ARBA00022823"/>
    </source>
</evidence>
<dbReference type="PANTHER" id="PTHR43178:SF2">
    <property type="entry name" value="DIHYDROLIPOYLLYSINE-RESIDUE ACETYLTRANSFERASE COMPONENT OF PYRUVATE DEHYDROGENASE COMPLEX"/>
    <property type="match status" value="1"/>
</dbReference>
<comment type="catalytic activity">
    <reaction evidence="12">
        <text>N(6)-[(R)-dihydrolipoyl]-L-lysyl-[protein] + acetyl-CoA = N(6)-[(R)-S(8)-acetyldihydrolipoyl]-L-lysyl-[protein] + CoA</text>
        <dbReference type="Rhea" id="RHEA:17017"/>
        <dbReference type="Rhea" id="RHEA-COMP:10475"/>
        <dbReference type="Rhea" id="RHEA-COMP:10478"/>
        <dbReference type="ChEBI" id="CHEBI:57287"/>
        <dbReference type="ChEBI" id="CHEBI:57288"/>
        <dbReference type="ChEBI" id="CHEBI:83100"/>
        <dbReference type="ChEBI" id="CHEBI:83111"/>
        <dbReference type="EC" id="2.3.1.12"/>
    </reaction>
</comment>
<keyword evidence="6 14" id="KW-0808">Transferase</keyword>
<evidence type="ECO:0000256" key="10">
    <source>
        <dbReference type="ARBA" id="ARBA00029730"/>
    </source>
</evidence>
<reference evidence="14 15" key="1">
    <citation type="submission" date="2020-08" db="EMBL/GenBank/DDBJ databases">
        <title>Genomic Encyclopedia of Type Strains, Phase IV (KMG-IV): sequencing the most valuable type-strain genomes for metagenomic binning, comparative biology and taxonomic classification.</title>
        <authorList>
            <person name="Goeker M."/>
        </authorList>
    </citation>
    <scope>NUCLEOTIDE SEQUENCE [LARGE SCALE GENOMIC DNA]</scope>
    <source>
        <strain evidence="14 15">DSM 17507</strain>
    </source>
</reference>
<dbReference type="AlphaFoldDB" id="A0A7W7AEZ3"/>
<dbReference type="InterPro" id="IPR001078">
    <property type="entry name" value="2-oxoacid_DH_actylTfrase"/>
</dbReference>
<dbReference type="Gene3D" id="3.30.559.10">
    <property type="entry name" value="Chloramphenicol acetyltransferase-like domain"/>
    <property type="match status" value="1"/>
</dbReference>
<dbReference type="GO" id="GO:0005737">
    <property type="term" value="C:cytoplasm"/>
    <property type="evidence" value="ECO:0007669"/>
    <property type="project" value="TreeGrafter"/>
</dbReference>
<feature type="domain" description="2-oxoacid dehydrogenase acyltransferase catalytic" evidence="13">
    <location>
        <begin position="15"/>
        <end position="236"/>
    </location>
</feature>
<evidence type="ECO:0000256" key="1">
    <source>
        <dbReference type="ARBA" id="ARBA00001938"/>
    </source>
</evidence>
<dbReference type="InterPro" id="IPR050743">
    <property type="entry name" value="2-oxoacid_DH_E2_comp"/>
</dbReference>
<dbReference type="GO" id="GO:0031405">
    <property type="term" value="F:lipoic acid binding"/>
    <property type="evidence" value="ECO:0007669"/>
    <property type="project" value="TreeGrafter"/>
</dbReference>
<dbReference type="GO" id="GO:0004742">
    <property type="term" value="F:dihydrolipoyllysine-residue acetyltransferase activity"/>
    <property type="evidence" value="ECO:0007669"/>
    <property type="project" value="UniProtKB-EC"/>
</dbReference>
<dbReference type="SUPFAM" id="SSF52777">
    <property type="entry name" value="CoA-dependent acyltransferases"/>
    <property type="match status" value="1"/>
</dbReference>
<keyword evidence="7" id="KW-0450">Lipoyl</keyword>
<evidence type="ECO:0000313" key="14">
    <source>
        <dbReference type="EMBL" id="MBB4615074.1"/>
    </source>
</evidence>
<evidence type="ECO:0000256" key="6">
    <source>
        <dbReference type="ARBA" id="ARBA00022679"/>
    </source>
</evidence>
<evidence type="ECO:0000256" key="5">
    <source>
        <dbReference type="ARBA" id="ARBA00016300"/>
    </source>
</evidence>
<sequence length="237" mass="25508">MSDGSLTSYLAQFGEVEAQPLSKFQQVVARRLSQSWTQIPHVTHHDEVDVSAVDQHRKALAAEAKVTPVIYVAKALAILLQEFPQFNASLSEDGKSVIAKRYMNVGIAVDGPLGLMVPVLRDVAAKSLVALSAELRELSEQARSKGLPMAAMEGGCMTITSLGGIGGTAFTPIINQPEVAILGITRTQTKAVWNGSAFEPRSMMPLSLSYDHRVINGADAARFLRRLNDLLATPEAL</sequence>
<keyword evidence="15" id="KW-1185">Reference proteome</keyword>
<evidence type="ECO:0000256" key="11">
    <source>
        <dbReference type="ARBA" id="ARBA00031531"/>
    </source>
</evidence>
<evidence type="ECO:0000256" key="9">
    <source>
        <dbReference type="ARBA" id="ARBA00025211"/>
    </source>
</evidence>
<dbReference type="Pfam" id="PF00198">
    <property type="entry name" value="2-oxoacid_dh"/>
    <property type="match status" value="1"/>
</dbReference>
<dbReference type="InterPro" id="IPR023213">
    <property type="entry name" value="CAT-like_dom_sf"/>
</dbReference>
<dbReference type="Proteomes" id="UP000538566">
    <property type="component" value="Unassembled WGS sequence"/>
</dbReference>
<evidence type="ECO:0000259" key="13">
    <source>
        <dbReference type="Pfam" id="PF00198"/>
    </source>
</evidence>
<evidence type="ECO:0000256" key="4">
    <source>
        <dbReference type="ARBA" id="ARBA00013114"/>
    </source>
</evidence>
<evidence type="ECO:0000256" key="12">
    <source>
        <dbReference type="ARBA" id="ARBA00048370"/>
    </source>
</evidence>
<name>A0A7W7AEZ3_9SPHN</name>
<dbReference type="OrthoDB" id="9805770at2"/>
<dbReference type="FunFam" id="3.30.559.10:FF:000004">
    <property type="entry name" value="Acetyltransferase component of pyruvate dehydrogenase complex"/>
    <property type="match status" value="1"/>
</dbReference>
<keyword evidence="14" id="KW-0670">Pyruvate</keyword>
<evidence type="ECO:0000256" key="2">
    <source>
        <dbReference type="ARBA" id="ARBA00007317"/>
    </source>
</evidence>
<dbReference type="RefSeq" id="WP_144908040.1">
    <property type="nucleotide sequence ID" value="NZ_JACHOA010000006.1"/>
</dbReference>
<dbReference type="GO" id="GO:0006086">
    <property type="term" value="P:pyruvate decarboxylation to acetyl-CoA"/>
    <property type="evidence" value="ECO:0007669"/>
    <property type="project" value="TreeGrafter"/>
</dbReference>